<dbReference type="PANTHER" id="PTHR38031">
    <property type="entry name" value="SULFUR CARRIER PROTEIN SLR0821-RELATED"/>
    <property type="match status" value="1"/>
</dbReference>
<dbReference type="Pfam" id="PF02597">
    <property type="entry name" value="ThiS"/>
    <property type="match status" value="1"/>
</dbReference>
<dbReference type="SUPFAM" id="SSF54285">
    <property type="entry name" value="MoaD/ThiS"/>
    <property type="match status" value="1"/>
</dbReference>
<keyword evidence="2" id="KW-1185">Reference proteome</keyword>
<dbReference type="Gene3D" id="3.10.20.30">
    <property type="match status" value="1"/>
</dbReference>
<dbReference type="Proteomes" id="UP000291659">
    <property type="component" value="Unassembled WGS sequence"/>
</dbReference>
<dbReference type="InterPro" id="IPR016155">
    <property type="entry name" value="Mopterin_synth/thiamin_S_b"/>
</dbReference>
<comment type="caution">
    <text evidence="1">The sequence shown here is derived from an EMBL/GenBank/DDBJ whole genome shotgun (WGS) entry which is preliminary data.</text>
</comment>
<reference evidence="1 2" key="1">
    <citation type="submission" date="2019-02" db="EMBL/GenBank/DDBJ databases">
        <title>The genomic architecture of introgression among sibling species of bacteria.</title>
        <authorList>
            <person name="Cavassim M.I.A."/>
            <person name="Moeskjaer S."/>
            <person name="Moslemi C."/>
            <person name="Fields B."/>
            <person name="Bachmann A."/>
            <person name="Vilhjalmsson B."/>
            <person name="Schierup M.H."/>
            <person name="Young J.P.W."/>
            <person name="Andersen S.U."/>
        </authorList>
    </citation>
    <scope>NUCLEOTIDE SEQUENCE [LARGE SCALE GENOMIC DNA]</scope>
    <source>
        <strain evidence="1 2">SM141A</strain>
    </source>
</reference>
<name>A0ABY1WY66_9HYPH</name>
<evidence type="ECO:0000313" key="1">
    <source>
        <dbReference type="EMBL" id="TAX64614.1"/>
    </source>
</evidence>
<dbReference type="EMBL" id="SIOX01000012">
    <property type="protein sequence ID" value="TAX64614.1"/>
    <property type="molecule type" value="Genomic_DNA"/>
</dbReference>
<protein>
    <submittedName>
        <fullName evidence="1">Thiamine biosynthesis protein ThiS</fullName>
    </submittedName>
</protein>
<dbReference type="InterPro" id="IPR012675">
    <property type="entry name" value="Beta-grasp_dom_sf"/>
</dbReference>
<dbReference type="InterPro" id="IPR003749">
    <property type="entry name" value="ThiS/MoaD-like"/>
</dbReference>
<sequence length="92" mass="10008">MQEVIVIVPLSIRPYVDGQSRVTVEAQTVRGALRAMSAKFAQLNEHLFDSKDEINRFIRIFVNGRPVPLGSRGDESLESGAEVTLVLALAGG</sequence>
<accession>A0ABY1WY66</accession>
<gene>
    <name evidence="1" type="ORF">ELH98_36265</name>
</gene>
<organism evidence="1 2">
    <name type="scientific">Rhizobium ruizarguesonis</name>
    <dbReference type="NCBI Taxonomy" id="2081791"/>
    <lineage>
        <taxon>Bacteria</taxon>
        <taxon>Pseudomonadati</taxon>
        <taxon>Pseudomonadota</taxon>
        <taxon>Alphaproteobacteria</taxon>
        <taxon>Hyphomicrobiales</taxon>
        <taxon>Rhizobiaceae</taxon>
        <taxon>Rhizobium/Agrobacterium group</taxon>
        <taxon>Rhizobium</taxon>
    </lineage>
</organism>
<proteinExistence type="predicted"/>
<dbReference type="PANTHER" id="PTHR38031:SF1">
    <property type="entry name" value="SULFUR CARRIER PROTEIN CYSO"/>
    <property type="match status" value="1"/>
</dbReference>
<dbReference type="InterPro" id="IPR052045">
    <property type="entry name" value="Sulfur_Carrier/Prot_Modifier"/>
</dbReference>
<evidence type="ECO:0000313" key="2">
    <source>
        <dbReference type="Proteomes" id="UP000291659"/>
    </source>
</evidence>